<organism evidence="3 4">
    <name type="scientific">Rothia dentocariosa</name>
    <dbReference type="NCBI Taxonomy" id="2047"/>
    <lineage>
        <taxon>Bacteria</taxon>
        <taxon>Bacillati</taxon>
        <taxon>Actinomycetota</taxon>
        <taxon>Actinomycetes</taxon>
        <taxon>Micrococcales</taxon>
        <taxon>Micrococcaceae</taxon>
        <taxon>Rothia</taxon>
    </lineage>
</organism>
<feature type="transmembrane region" description="Helical" evidence="2">
    <location>
        <begin position="221"/>
        <end position="242"/>
    </location>
</feature>
<feature type="compositionally biased region" description="Polar residues" evidence="1">
    <location>
        <begin position="92"/>
        <end position="101"/>
    </location>
</feature>
<evidence type="ECO:0000313" key="4">
    <source>
        <dbReference type="Proteomes" id="UP000219947"/>
    </source>
</evidence>
<feature type="transmembrane region" description="Helical" evidence="2">
    <location>
        <begin position="268"/>
        <end position="291"/>
    </location>
</feature>
<dbReference type="Proteomes" id="UP000219947">
    <property type="component" value="Unassembled WGS sequence"/>
</dbReference>
<keyword evidence="2" id="KW-0472">Membrane</keyword>
<evidence type="ECO:0000313" key="3">
    <source>
        <dbReference type="EMBL" id="PEN15730.1"/>
    </source>
</evidence>
<feature type="compositionally biased region" description="Basic and acidic residues" evidence="1">
    <location>
        <begin position="74"/>
        <end position="91"/>
    </location>
</feature>
<evidence type="ECO:0000256" key="2">
    <source>
        <dbReference type="SAM" id="Phobius"/>
    </source>
</evidence>
<feature type="compositionally biased region" description="Polar residues" evidence="1">
    <location>
        <begin position="9"/>
        <end position="21"/>
    </location>
</feature>
<reference evidence="3" key="1">
    <citation type="submission" date="2017-10" db="EMBL/GenBank/DDBJ databases">
        <title>Kefir isolates.</title>
        <authorList>
            <person name="Kim Y."/>
            <person name="Blasche S."/>
        </authorList>
    </citation>
    <scope>NUCLEOTIDE SEQUENCE [LARGE SCALE GENOMIC DNA]</scope>
    <source>
        <strain evidence="3">OG2-2</strain>
    </source>
</reference>
<feature type="region of interest" description="Disordered" evidence="1">
    <location>
        <begin position="150"/>
        <end position="170"/>
    </location>
</feature>
<feature type="transmembrane region" description="Helical" evidence="2">
    <location>
        <begin position="303"/>
        <end position="327"/>
    </location>
</feature>
<feature type="compositionally biased region" description="Basic and acidic residues" evidence="1">
    <location>
        <begin position="107"/>
        <end position="116"/>
    </location>
</feature>
<dbReference type="EMBL" id="PDEV01000004">
    <property type="protein sequence ID" value="PEN15730.1"/>
    <property type="molecule type" value="Genomic_DNA"/>
</dbReference>
<sequence>MPTTDMEATMTSTPKNTSGPHHNTPVEENTAHAKDKTNQSELRESSHDAWDAAFESDDPTVVLSPKDMPVDNIAEEKTRPLSAADQRKYLEESSSSANAQVKTDAGTAKDRSRDGDSSFGWLEDSDESAGSDSVDQLRPAVPNSMVTYSTEALPPLPEHPTTPRENGDSNTIVAVSAPSPAQNYFIEDGEDTDEHAPILTAATAFELQKARYGRLQVIPGLMGWFAAMGVLQFLLWVTATVIEANHGTPYDSMAPIVRGLFSGNDALALWQGIGTGAAYLVAYCIGGYVAGRMARFSSAKQGISVWLWQVMIIFAASLLTYFTPQVFQGGSANLSVQWYTQHGTASAILAVALVLCITFIAAVLGGLMGGLYHRRVERYAQNYVDQEL</sequence>
<name>A0A2A8D4E0_9MICC</name>
<keyword evidence="2" id="KW-1133">Transmembrane helix</keyword>
<gene>
    <name evidence="3" type="ORF">CRM92_08980</name>
</gene>
<feature type="transmembrane region" description="Helical" evidence="2">
    <location>
        <begin position="347"/>
        <end position="372"/>
    </location>
</feature>
<dbReference type="AlphaFoldDB" id="A0A2A8D4E0"/>
<accession>A0A2A8D4E0</accession>
<evidence type="ECO:0000256" key="1">
    <source>
        <dbReference type="SAM" id="MobiDB-lite"/>
    </source>
</evidence>
<feature type="compositionally biased region" description="Basic and acidic residues" evidence="1">
    <location>
        <begin position="29"/>
        <end position="50"/>
    </location>
</feature>
<proteinExistence type="predicted"/>
<feature type="region of interest" description="Disordered" evidence="1">
    <location>
        <begin position="1"/>
        <end position="138"/>
    </location>
</feature>
<dbReference type="RefSeq" id="WP_098042994.1">
    <property type="nucleotide sequence ID" value="NZ_CAURLQ010000015.1"/>
</dbReference>
<protein>
    <submittedName>
        <fullName evidence="3">Uncharacterized protein</fullName>
    </submittedName>
</protein>
<keyword evidence="4" id="KW-1185">Reference proteome</keyword>
<keyword evidence="2" id="KW-0812">Transmembrane</keyword>
<comment type="caution">
    <text evidence="3">The sequence shown here is derived from an EMBL/GenBank/DDBJ whole genome shotgun (WGS) entry which is preliminary data.</text>
</comment>